<feature type="non-terminal residue" evidence="1">
    <location>
        <position position="170"/>
    </location>
</feature>
<dbReference type="EMBL" id="GEDC01012274">
    <property type="protein sequence ID" value="JAS25024.1"/>
    <property type="molecule type" value="Transcribed_RNA"/>
</dbReference>
<accession>A0A1B6DH66</accession>
<evidence type="ECO:0000313" key="1">
    <source>
        <dbReference type="EMBL" id="JAS25024.1"/>
    </source>
</evidence>
<organism evidence="1">
    <name type="scientific">Clastoptera arizonana</name>
    <name type="common">Arizona spittle bug</name>
    <dbReference type="NCBI Taxonomy" id="38151"/>
    <lineage>
        <taxon>Eukaryota</taxon>
        <taxon>Metazoa</taxon>
        <taxon>Ecdysozoa</taxon>
        <taxon>Arthropoda</taxon>
        <taxon>Hexapoda</taxon>
        <taxon>Insecta</taxon>
        <taxon>Pterygota</taxon>
        <taxon>Neoptera</taxon>
        <taxon>Paraneoptera</taxon>
        <taxon>Hemiptera</taxon>
        <taxon>Auchenorrhyncha</taxon>
        <taxon>Cercopoidea</taxon>
        <taxon>Clastopteridae</taxon>
        <taxon>Clastoptera</taxon>
    </lineage>
</organism>
<gene>
    <name evidence="1" type="ORF">g.206</name>
</gene>
<protein>
    <submittedName>
        <fullName evidence="1">Uncharacterized protein</fullName>
    </submittedName>
</protein>
<dbReference type="AlphaFoldDB" id="A0A1B6DH66"/>
<sequence>MNSLITDLDSDITNYFFNELMFSKCMISIEKYRSKINDAYKLGANFCINEGRLQQFENTAHENLRQCEEKLSTELLKNIKDVVYKVTKQIQAIENESKSAFDHCSSDDCYTKVFGSNQFKVETMFWNEKGKVDEVFRQTQSLILPTFKACIHNNNQVTDDIEKDIKELST</sequence>
<proteinExistence type="predicted"/>
<name>A0A1B6DH66_9HEMI</name>
<reference evidence="1" key="1">
    <citation type="submission" date="2015-12" db="EMBL/GenBank/DDBJ databases">
        <title>De novo transcriptome assembly of four potential Pierce s Disease insect vectors from Arizona vineyards.</title>
        <authorList>
            <person name="Tassone E.E."/>
        </authorList>
    </citation>
    <scope>NUCLEOTIDE SEQUENCE</scope>
</reference>